<dbReference type="PANTHER" id="PTHR21207:SF2">
    <property type="entry name" value="PARKIN COREGULATED GENE PROTEIN"/>
    <property type="match status" value="1"/>
</dbReference>
<dbReference type="GO" id="GO:0030544">
    <property type="term" value="F:Hsp70 protein binding"/>
    <property type="evidence" value="ECO:0007669"/>
    <property type="project" value="TreeGrafter"/>
</dbReference>
<dbReference type="InterPro" id="IPR019399">
    <property type="entry name" value="Parkin_co-regulated_protein"/>
</dbReference>
<protein>
    <recommendedName>
        <fullName evidence="4">Parkin coregulated protein-like</fullName>
    </recommendedName>
</protein>
<dbReference type="GO" id="GO:0043005">
    <property type="term" value="C:neuron projection"/>
    <property type="evidence" value="ECO:0007669"/>
    <property type="project" value="TreeGrafter"/>
</dbReference>
<evidence type="ECO:0008006" key="4">
    <source>
        <dbReference type="Google" id="ProtNLM"/>
    </source>
</evidence>
<dbReference type="GO" id="GO:0051879">
    <property type="term" value="F:Hsp90 protein binding"/>
    <property type="evidence" value="ECO:0007669"/>
    <property type="project" value="TreeGrafter"/>
</dbReference>
<dbReference type="GO" id="GO:0005829">
    <property type="term" value="C:cytosol"/>
    <property type="evidence" value="ECO:0007669"/>
    <property type="project" value="TreeGrafter"/>
</dbReference>
<sequence>MVVVQVLLLTVLHCPHQLPLLCVSTPQVEIEKLDYHHYLPLFFDGLCETVHPYQFFARQGVHDMLEHGGAKILPVIPQLIIPIKSECPAASAVLSTVPLMLLGNMNKCHVGTAVSLSFAPSPTDALNTRNRKVICTTLKVLQHLVVSADMVGEALVPYYRQILPILNIFKNMNSKWGGPWGGGP</sequence>
<keyword evidence="1" id="KW-0732">Signal</keyword>
<dbReference type="PANTHER" id="PTHR21207">
    <property type="entry name" value="PARKIN COREGULATED GENE PROTEIN PARK2 COREGULATED"/>
    <property type="match status" value="1"/>
</dbReference>
<dbReference type="Pfam" id="PF10274">
    <property type="entry name" value="ParcG"/>
    <property type="match status" value="2"/>
</dbReference>
<dbReference type="Proteomes" id="UP000034805">
    <property type="component" value="Unassembled WGS sequence"/>
</dbReference>
<gene>
    <name evidence="2" type="ORF">Z043_123660</name>
</gene>
<evidence type="ECO:0000313" key="2">
    <source>
        <dbReference type="EMBL" id="KPP58507.1"/>
    </source>
</evidence>
<organism evidence="2 3">
    <name type="scientific">Scleropages formosus</name>
    <name type="common">Asian bonytongue</name>
    <name type="synonym">Osteoglossum formosum</name>
    <dbReference type="NCBI Taxonomy" id="113540"/>
    <lineage>
        <taxon>Eukaryota</taxon>
        <taxon>Metazoa</taxon>
        <taxon>Chordata</taxon>
        <taxon>Craniata</taxon>
        <taxon>Vertebrata</taxon>
        <taxon>Euteleostomi</taxon>
        <taxon>Actinopterygii</taxon>
        <taxon>Neopterygii</taxon>
        <taxon>Teleostei</taxon>
        <taxon>Osteoglossocephala</taxon>
        <taxon>Osteoglossomorpha</taxon>
        <taxon>Osteoglossiformes</taxon>
        <taxon>Osteoglossidae</taxon>
        <taxon>Scleropages</taxon>
    </lineage>
</organism>
<dbReference type="AlphaFoldDB" id="A0A0P7UH39"/>
<name>A0A0P7UH39_SCLFO</name>
<comment type="caution">
    <text evidence="2">The sequence shown here is derived from an EMBL/GenBank/DDBJ whole genome shotgun (WGS) entry which is preliminary data.</text>
</comment>
<feature type="chain" id="PRO_5006143292" description="Parkin coregulated protein-like" evidence="1">
    <location>
        <begin position="18"/>
        <end position="184"/>
    </location>
</feature>
<reference evidence="2 3" key="1">
    <citation type="submission" date="2015-08" db="EMBL/GenBank/DDBJ databases">
        <title>The genome of the Asian arowana (Scleropages formosus).</title>
        <authorList>
            <person name="Tan M.H."/>
            <person name="Gan H.M."/>
            <person name="Croft L.J."/>
            <person name="Austin C.M."/>
        </authorList>
    </citation>
    <scope>NUCLEOTIDE SEQUENCE [LARGE SCALE GENOMIC DNA]</scope>
    <source>
        <strain evidence="2">Aro1</strain>
    </source>
</reference>
<evidence type="ECO:0000256" key="1">
    <source>
        <dbReference type="SAM" id="SignalP"/>
    </source>
</evidence>
<proteinExistence type="predicted"/>
<dbReference type="GO" id="GO:0031982">
    <property type="term" value="C:vesicle"/>
    <property type="evidence" value="ECO:0007669"/>
    <property type="project" value="TreeGrafter"/>
</dbReference>
<feature type="signal peptide" evidence="1">
    <location>
        <begin position="1"/>
        <end position="17"/>
    </location>
</feature>
<dbReference type="EMBL" id="JARO02013817">
    <property type="protein sequence ID" value="KPP58507.1"/>
    <property type="molecule type" value="Genomic_DNA"/>
</dbReference>
<accession>A0A0P7UH39</accession>
<evidence type="ECO:0000313" key="3">
    <source>
        <dbReference type="Proteomes" id="UP000034805"/>
    </source>
</evidence>